<proteinExistence type="predicted"/>
<accession>A0A0R3MSK2</accession>
<dbReference type="EMBL" id="LLYB01000071">
    <property type="protein sequence ID" value="KRR22833.1"/>
    <property type="molecule type" value="Genomic_DNA"/>
</dbReference>
<organism evidence="1 2">
    <name type="scientific">Bradyrhizobium lablabi</name>
    <dbReference type="NCBI Taxonomy" id="722472"/>
    <lineage>
        <taxon>Bacteria</taxon>
        <taxon>Pseudomonadati</taxon>
        <taxon>Pseudomonadota</taxon>
        <taxon>Alphaproteobacteria</taxon>
        <taxon>Hyphomicrobiales</taxon>
        <taxon>Nitrobacteraceae</taxon>
        <taxon>Bradyrhizobium</taxon>
    </lineage>
</organism>
<sequence>MFVSKLPPKPDFEVLAAAAPASADRRTFVLALIGNLICSWSNNESLFIYVLMILLRTDEASAAVVFATLNTTRARLDLIQRLAKIRVTDKALARSLTSLVERFSESTKVRNELNHCMFIFDAAGAITHTQSMRLMETKSSLRFGEIKALDDNRLQEMLRTTSEMTKINHDIWDLLPRLEAHVCGGAQQDLPTKVA</sequence>
<dbReference type="OrthoDB" id="7846470at2"/>
<gene>
    <name evidence="1" type="ORF">CQ14_00605</name>
</gene>
<name>A0A0R3MSK2_9BRAD</name>
<dbReference type="RefSeq" id="WP_057859196.1">
    <property type="nucleotide sequence ID" value="NZ_LLYB01000071.1"/>
</dbReference>
<dbReference type="Proteomes" id="UP000051660">
    <property type="component" value="Unassembled WGS sequence"/>
</dbReference>
<evidence type="ECO:0000313" key="1">
    <source>
        <dbReference type="EMBL" id="KRR22833.1"/>
    </source>
</evidence>
<dbReference type="AlphaFoldDB" id="A0A0R3MSK2"/>
<comment type="caution">
    <text evidence="1">The sequence shown here is derived from an EMBL/GenBank/DDBJ whole genome shotgun (WGS) entry which is preliminary data.</text>
</comment>
<evidence type="ECO:0000313" key="2">
    <source>
        <dbReference type="Proteomes" id="UP000051660"/>
    </source>
</evidence>
<protein>
    <submittedName>
        <fullName evidence="1">Uncharacterized protein</fullName>
    </submittedName>
</protein>
<reference evidence="1 2" key="1">
    <citation type="submission" date="2014-03" db="EMBL/GenBank/DDBJ databases">
        <title>Bradyrhizobium valentinum sp. nov., isolated from effective nodules of Lupinus mariae-josephae, a lupine endemic of basic-lime soils in Eastern Spain.</title>
        <authorList>
            <person name="Duran D."/>
            <person name="Rey L."/>
            <person name="Navarro A."/>
            <person name="Busquets A."/>
            <person name="Imperial J."/>
            <person name="Ruiz-Argueso T."/>
        </authorList>
    </citation>
    <scope>NUCLEOTIDE SEQUENCE [LARGE SCALE GENOMIC DNA]</scope>
    <source>
        <strain evidence="1 2">CCBAU 23086</strain>
    </source>
</reference>